<dbReference type="Gene3D" id="3.40.50.720">
    <property type="entry name" value="NAD(P)-binding Rossmann-like Domain"/>
    <property type="match status" value="1"/>
</dbReference>
<accession>A0A1C6HCM4</accession>
<evidence type="ECO:0000259" key="1">
    <source>
        <dbReference type="Pfam" id="PF01370"/>
    </source>
</evidence>
<protein>
    <submittedName>
        <fullName evidence="2">Cholesterol dehydrogenase</fullName>
    </submittedName>
</protein>
<proteinExistence type="predicted"/>
<dbReference type="GO" id="GO:0004029">
    <property type="term" value="F:aldehyde dehydrogenase (NAD+) activity"/>
    <property type="evidence" value="ECO:0007669"/>
    <property type="project" value="TreeGrafter"/>
</dbReference>
<dbReference type="InterPro" id="IPR036291">
    <property type="entry name" value="NAD(P)-bd_dom_sf"/>
</dbReference>
<dbReference type="AlphaFoldDB" id="A0A1C6HCM4"/>
<dbReference type="Pfam" id="PF01370">
    <property type="entry name" value="Epimerase"/>
    <property type="match status" value="1"/>
</dbReference>
<dbReference type="SUPFAM" id="SSF51735">
    <property type="entry name" value="NAD(P)-binding Rossmann-fold domains"/>
    <property type="match status" value="1"/>
</dbReference>
<evidence type="ECO:0000313" key="2">
    <source>
        <dbReference type="EMBL" id="SCJ55399.1"/>
    </source>
</evidence>
<organism evidence="2">
    <name type="scientific">uncultured Anaerotruncus sp</name>
    <dbReference type="NCBI Taxonomy" id="905011"/>
    <lineage>
        <taxon>Bacteria</taxon>
        <taxon>Bacillati</taxon>
        <taxon>Bacillota</taxon>
        <taxon>Clostridia</taxon>
        <taxon>Eubacteriales</taxon>
        <taxon>Oscillospiraceae</taxon>
        <taxon>Anaerotruncus</taxon>
        <taxon>environmental samples</taxon>
    </lineage>
</organism>
<dbReference type="PANTHER" id="PTHR48079">
    <property type="entry name" value="PROTEIN YEEZ"/>
    <property type="match status" value="1"/>
</dbReference>
<dbReference type="GO" id="GO:0005737">
    <property type="term" value="C:cytoplasm"/>
    <property type="evidence" value="ECO:0007669"/>
    <property type="project" value="TreeGrafter"/>
</dbReference>
<gene>
    <name evidence="2" type="ORF">SAMEA3545359_00792</name>
</gene>
<dbReference type="EMBL" id="FMHG01000001">
    <property type="protein sequence ID" value="SCJ55399.1"/>
    <property type="molecule type" value="Genomic_DNA"/>
</dbReference>
<dbReference type="InterPro" id="IPR001509">
    <property type="entry name" value="Epimerase_deHydtase"/>
</dbReference>
<dbReference type="InterPro" id="IPR051783">
    <property type="entry name" value="NAD(P)-dependent_oxidoreduct"/>
</dbReference>
<sequence>MFKLYIVTGAAGHLGTAIVRALQQKGVSIRGLIQPGQQPTAGPGTRYFTGDICDAATLRPLFEGAPAGDTAVIHTAGIVDIAQRGTDRLWQVNVLGTQNMINCCQRYQIARLVYVSSVHAIPERGQLNTVREVAHFSPDLVVGGYAKTKAAATRRVLLAAVAGLDAVVVHPSGILGPYSDGGNHLVQMVKDYMNGRLPACVRGAYDFVDVRDVADGCVAAADRGRRGRCYILSGDQYTVKEVLELVRRAAGGRKLAALPMWVARAVCPAISWIQRRRGRRPLYTPYALYTLTAGSRFSHERASRELGYTTRDLAVTVADTVCWLREGAVRGTWRTKRRADEKI</sequence>
<dbReference type="PANTHER" id="PTHR48079:SF6">
    <property type="entry name" value="NAD(P)-BINDING DOMAIN-CONTAINING PROTEIN-RELATED"/>
    <property type="match status" value="1"/>
</dbReference>
<reference evidence="2" key="1">
    <citation type="submission" date="2015-09" db="EMBL/GenBank/DDBJ databases">
        <authorList>
            <consortium name="Pathogen Informatics"/>
        </authorList>
    </citation>
    <scope>NUCLEOTIDE SEQUENCE</scope>
    <source>
        <strain evidence="2">2789STDY5834896</strain>
    </source>
</reference>
<feature type="domain" description="NAD-dependent epimerase/dehydratase" evidence="1">
    <location>
        <begin position="6"/>
        <end position="227"/>
    </location>
</feature>
<name>A0A1C6HCM4_9FIRM</name>